<dbReference type="EMBL" id="REGN01006488">
    <property type="protein sequence ID" value="RNA09286.1"/>
    <property type="molecule type" value="Genomic_DNA"/>
</dbReference>
<sequence>MSELLILELLFPFYNRFIIFVAKNKKIFDLYKKPFVVLKNYINNHSGFKGLRPVYPTGFSKFVHSSKYLLKNIDYGKSYSEILQKFLLNENLN</sequence>
<evidence type="ECO:0000313" key="2">
    <source>
        <dbReference type="Proteomes" id="UP000276133"/>
    </source>
</evidence>
<name>A0A3M7QCX6_BRAPC</name>
<reference evidence="1 2" key="1">
    <citation type="journal article" date="2018" name="Sci. Rep.">
        <title>Genomic signatures of local adaptation to the degree of environmental predictability in rotifers.</title>
        <authorList>
            <person name="Franch-Gras L."/>
            <person name="Hahn C."/>
            <person name="Garcia-Roger E.M."/>
            <person name="Carmona M.J."/>
            <person name="Serra M."/>
            <person name="Gomez A."/>
        </authorList>
    </citation>
    <scope>NUCLEOTIDE SEQUENCE [LARGE SCALE GENOMIC DNA]</scope>
    <source>
        <strain evidence="1">HYR1</strain>
    </source>
</reference>
<keyword evidence="2" id="KW-1185">Reference proteome</keyword>
<organism evidence="1 2">
    <name type="scientific">Brachionus plicatilis</name>
    <name type="common">Marine rotifer</name>
    <name type="synonym">Brachionus muelleri</name>
    <dbReference type="NCBI Taxonomy" id="10195"/>
    <lineage>
        <taxon>Eukaryota</taxon>
        <taxon>Metazoa</taxon>
        <taxon>Spiralia</taxon>
        <taxon>Gnathifera</taxon>
        <taxon>Rotifera</taxon>
        <taxon>Eurotatoria</taxon>
        <taxon>Monogononta</taxon>
        <taxon>Pseudotrocha</taxon>
        <taxon>Ploima</taxon>
        <taxon>Brachionidae</taxon>
        <taxon>Brachionus</taxon>
    </lineage>
</organism>
<comment type="caution">
    <text evidence="1">The sequence shown here is derived from an EMBL/GenBank/DDBJ whole genome shotgun (WGS) entry which is preliminary data.</text>
</comment>
<protein>
    <submittedName>
        <fullName evidence="1">Uncharacterized protein</fullName>
    </submittedName>
</protein>
<proteinExistence type="predicted"/>
<dbReference type="Proteomes" id="UP000276133">
    <property type="component" value="Unassembled WGS sequence"/>
</dbReference>
<accession>A0A3M7QCX6</accession>
<evidence type="ECO:0000313" key="1">
    <source>
        <dbReference type="EMBL" id="RNA09286.1"/>
    </source>
</evidence>
<gene>
    <name evidence="1" type="ORF">BpHYR1_013933</name>
</gene>
<dbReference type="AlphaFoldDB" id="A0A3M7QCX6"/>